<evidence type="ECO:0000313" key="4">
    <source>
        <dbReference type="EMBL" id="SSY93673.1"/>
    </source>
</evidence>
<dbReference type="STRING" id="732.ADJ80_10825"/>
<keyword evidence="3" id="KW-0378">Hydrolase</keyword>
<dbReference type="SUPFAM" id="SSF102405">
    <property type="entry name" value="MCP/YpsA-like"/>
    <property type="match status" value="1"/>
</dbReference>
<evidence type="ECO:0000256" key="1">
    <source>
        <dbReference type="ARBA" id="ARBA00000274"/>
    </source>
</evidence>
<dbReference type="GO" id="GO:0009691">
    <property type="term" value="P:cytokinin biosynthetic process"/>
    <property type="evidence" value="ECO:0007669"/>
    <property type="project" value="UniProtKB-UniRule"/>
</dbReference>
<evidence type="ECO:0000313" key="5">
    <source>
        <dbReference type="Proteomes" id="UP000253728"/>
    </source>
</evidence>
<gene>
    <name evidence="4" type="primary">yvdD</name>
    <name evidence="4" type="ORF">NCTC5908_00461</name>
</gene>
<keyword evidence="3" id="KW-0203">Cytokinin biosynthesis</keyword>
<dbReference type="AlphaFoldDB" id="A0A336N3X7"/>
<dbReference type="GO" id="GO:0005829">
    <property type="term" value="C:cytosol"/>
    <property type="evidence" value="ECO:0007669"/>
    <property type="project" value="TreeGrafter"/>
</dbReference>
<dbReference type="NCBIfam" id="TIGR00730">
    <property type="entry name" value="Rossman fold protein, TIGR00730 family"/>
    <property type="match status" value="1"/>
</dbReference>
<proteinExistence type="inferred from homology"/>
<comment type="catalytic activity">
    <reaction evidence="1">
        <text>AMP + H2O = D-ribose 5-phosphate + adenine</text>
        <dbReference type="Rhea" id="RHEA:20129"/>
        <dbReference type="ChEBI" id="CHEBI:15377"/>
        <dbReference type="ChEBI" id="CHEBI:16708"/>
        <dbReference type="ChEBI" id="CHEBI:78346"/>
        <dbReference type="ChEBI" id="CHEBI:456215"/>
        <dbReference type="EC" id="3.2.2.4"/>
    </reaction>
</comment>
<protein>
    <recommendedName>
        <fullName evidence="3">Cytokinin riboside 5'-monophosphate phosphoribohydrolase</fullName>
        <ecNumber evidence="3">3.2.2.n1</ecNumber>
    </recommendedName>
</protein>
<sequence>MNITVYCGASLGNQPEYQQAAVALGRWIAQKQHTLIYGGGRVGLMGVLADTVLANGGKVIGIIPAFLQARELTHSDCTELIVVDSMAERKGCMLKLTDACIALPGGPGTLEEISEVCSWTRIGHPPILAFCSIQMAFMKH</sequence>
<dbReference type="GO" id="GO:0008714">
    <property type="term" value="F:AMP nucleosidase activity"/>
    <property type="evidence" value="ECO:0007669"/>
    <property type="project" value="UniProtKB-EC"/>
</dbReference>
<reference evidence="4 5" key="1">
    <citation type="submission" date="2018-06" db="EMBL/GenBank/DDBJ databases">
        <authorList>
            <consortium name="Pathogen Informatics"/>
            <person name="Doyle S."/>
        </authorList>
    </citation>
    <scope>NUCLEOTIDE SEQUENCE [LARGE SCALE GENOMIC DNA]</scope>
    <source>
        <strain evidence="4 5">NCTC5908</strain>
    </source>
</reference>
<dbReference type="EMBL" id="UFSP01000001">
    <property type="protein sequence ID" value="SSY93673.1"/>
    <property type="molecule type" value="Genomic_DNA"/>
</dbReference>
<dbReference type="Pfam" id="PF03641">
    <property type="entry name" value="Lysine_decarbox"/>
    <property type="match status" value="1"/>
</dbReference>
<evidence type="ECO:0000256" key="2">
    <source>
        <dbReference type="ARBA" id="ARBA00006763"/>
    </source>
</evidence>
<name>A0A336N3X7_AGGAP</name>
<dbReference type="PANTHER" id="PTHR31223:SF70">
    <property type="entry name" value="LOG FAMILY PROTEIN YJL055W"/>
    <property type="match status" value="1"/>
</dbReference>
<dbReference type="PANTHER" id="PTHR31223">
    <property type="entry name" value="LOG FAMILY PROTEIN YJL055W"/>
    <property type="match status" value="1"/>
</dbReference>
<dbReference type="InterPro" id="IPR031100">
    <property type="entry name" value="LOG_fam"/>
</dbReference>
<organism evidence="4 5">
    <name type="scientific">Aggregatibacter aphrophilus</name>
    <name type="common">Haemophilus aphrophilus</name>
    <dbReference type="NCBI Taxonomy" id="732"/>
    <lineage>
        <taxon>Bacteria</taxon>
        <taxon>Pseudomonadati</taxon>
        <taxon>Pseudomonadota</taxon>
        <taxon>Gammaproteobacteria</taxon>
        <taxon>Pasteurellales</taxon>
        <taxon>Pasteurellaceae</taxon>
        <taxon>Aggregatibacter</taxon>
    </lineage>
</organism>
<dbReference type="Gene3D" id="3.40.50.450">
    <property type="match status" value="1"/>
</dbReference>
<dbReference type="Proteomes" id="UP000253728">
    <property type="component" value="Unassembled WGS sequence"/>
</dbReference>
<accession>A0A336N3X7</accession>
<dbReference type="InterPro" id="IPR005269">
    <property type="entry name" value="LOG"/>
</dbReference>
<evidence type="ECO:0000256" key="3">
    <source>
        <dbReference type="RuleBase" id="RU363015"/>
    </source>
</evidence>
<comment type="similarity">
    <text evidence="2 3">Belongs to the LOG family.</text>
</comment>
<dbReference type="EC" id="3.2.2.n1" evidence="3"/>